<dbReference type="Gene3D" id="2.30.30.100">
    <property type="match status" value="1"/>
</dbReference>
<dbReference type="Pfam" id="PF01423">
    <property type="entry name" value="LSM"/>
    <property type="match status" value="1"/>
</dbReference>
<dbReference type="STRING" id="1358809.S7W4T2"/>
<name>S7W4T2_SPRLO</name>
<dbReference type="Proteomes" id="UP000014978">
    <property type="component" value="Unassembled WGS sequence"/>
</dbReference>
<dbReference type="InterPro" id="IPR044642">
    <property type="entry name" value="PTHR15588"/>
</dbReference>
<evidence type="ECO:0000313" key="6">
    <source>
        <dbReference type="EMBL" id="EPR77736.1"/>
    </source>
</evidence>
<dbReference type="InterPro" id="IPR001163">
    <property type="entry name" value="Sm_dom_euk/arc"/>
</dbReference>
<keyword evidence="7" id="KW-1185">Reference proteome</keyword>
<evidence type="ECO:0000259" key="5">
    <source>
        <dbReference type="PROSITE" id="PS52002"/>
    </source>
</evidence>
<keyword evidence="4 6" id="KW-0687">Ribonucleoprotein</keyword>
<dbReference type="AlphaFoldDB" id="S7W4T2"/>
<protein>
    <submittedName>
        <fullName evidence="6">Small nuclear ribonucleoprotein LSM1</fullName>
    </submittedName>
</protein>
<reference evidence="7" key="1">
    <citation type="journal article" date="2013" name="PLoS Genet.">
        <title>The genome of Spraguea lophii and the basis of host-microsporidian interactions.</title>
        <authorList>
            <person name="Campbell S.E."/>
            <person name="Williams T.A."/>
            <person name="Yousuf A."/>
            <person name="Soanes D.M."/>
            <person name="Paszkiewicz K.H."/>
            <person name="Williams B.A.P."/>
        </authorList>
    </citation>
    <scope>NUCLEOTIDE SEQUENCE [LARGE SCALE GENOMIC DNA]</scope>
    <source>
        <strain evidence="7">42_110</strain>
    </source>
</reference>
<comment type="caution">
    <text evidence="6">The sequence shown here is derived from an EMBL/GenBank/DDBJ whole genome shotgun (WGS) entry which is preliminary data.</text>
</comment>
<gene>
    <name evidence="6" type="ORF">SLOPH_2301</name>
</gene>
<evidence type="ECO:0000256" key="4">
    <source>
        <dbReference type="ARBA" id="ARBA00023274"/>
    </source>
</evidence>
<dbReference type="SUPFAM" id="SSF50182">
    <property type="entry name" value="Sm-like ribonucleoproteins"/>
    <property type="match status" value="1"/>
</dbReference>
<dbReference type="GO" id="GO:1990904">
    <property type="term" value="C:ribonucleoprotein complex"/>
    <property type="evidence" value="ECO:0007669"/>
    <property type="project" value="UniProtKB-KW"/>
</dbReference>
<dbReference type="SMART" id="SM00651">
    <property type="entry name" value="Sm"/>
    <property type="match status" value="1"/>
</dbReference>
<dbReference type="OMA" id="DGRYMYG"/>
<evidence type="ECO:0000256" key="3">
    <source>
        <dbReference type="ARBA" id="ARBA00022884"/>
    </source>
</evidence>
<accession>S7W4T2</accession>
<dbReference type="InterPro" id="IPR010920">
    <property type="entry name" value="LSM_dom_sf"/>
</dbReference>
<dbReference type="GO" id="GO:0006397">
    <property type="term" value="P:mRNA processing"/>
    <property type="evidence" value="ECO:0007669"/>
    <property type="project" value="UniProtKB-KW"/>
</dbReference>
<dbReference type="OrthoDB" id="10263346at2759"/>
<comment type="similarity">
    <text evidence="1">Belongs to the snRNP Sm proteins family.</text>
</comment>
<evidence type="ECO:0000313" key="7">
    <source>
        <dbReference type="Proteomes" id="UP000014978"/>
    </source>
</evidence>
<dbReference type="PROSITE" id="PS52002">
    <property type="entry name" value="SM"/>
    <property type="match status" value="1"/>
</dbReference>
<evidence type="ECO:0000256" key="2">
    <source>
        <dbReference type="ARBA" id="ARBA00022664"/>
    </source>
</evidence>
<dbReference type="HOGENOM" id="CLU_076902_8_4_1"/>
<dbReference type="GO" id="GO:0000932">
    <property type="term" value="C:P-body"/>
    <property type="evidence" value="ECO:0007669"/>
    <property type="project" value="TreeGrafter"/>
</dbReference>
<evidence type="ECO:0000256" key="1">
    <source>
        <dbReference type="ARBA" id="ARBA00006850"/>
    </source>
</evidence>
<dbReference type="GO" id="GO:1990726">
    <property type="term" value="C:Lsm1-7-Pat1 complex"/>
    <property type="evidence" value="ECO:0007669"/>
    <property type="project" value="TreeGrafter"/>
</dbReference>
<feature type="domain" description="Sm" evidence="5">
    <location>
        <begin position="6"/>
        <end position="81"/>
    </location>
</feature>
<dbReference type="EMBL" id="ATCN01001314">
    <property type="protein sequence ID" value="EPR77736.1"/>
    <property type="molecule type" value="Genomic_DNA"/>
</dbReference>
<dbReference type="VEuPathDB" id="MicrosporidiaDB:SLOPH_2301"/>
<dbReference type="InterPro" id="IPR047575">
    <property type="entry name" value="Sm"/>
</dbReference>
<keyword evidence="2" id="KW-0507">mRNA processing</keyword>
<dbReference type="InParanoid" id="S7W4T2"/>
<dbReference type="GO" id="GO:0003729">
    <property type="term" value="F:mRNA binding"/>
    <property type="evidence" value="ECO:0007669"/>
    <property type="project" value="TreeGrafter"/>
</dbReference>
<sequence>MKKEIIGCNDYEEYLDCNVTILLYDGRYIFGILRSFDQFYNLSLEQTVERGFINNIYYEKHLGMYIIRGENVVLIGKTVVQISKYKKVNEEEFKIMSNIK</sequence>
<proteinExistence type="inferred from homology"/>
<organism evidence="6 7">
    <name type="scientific">Spraguea lophii (strain 42_110)</name>
    <name type="common">Microsporidian parasite</name>
    <dbReference type="NCBI Taxonomy" id="1358809"/>
    <lineage>
        <taxon>Eukaryota</taxon>
        <taxon>Fungi</taxon>
        <taxon>Fungi incertae sedis</taxon>
        <taxon>Microsporidia</taxon>
        <taxon>Spragueidae</taxon>
        <taxon>Spraguea</taxon>
    </lineage>
</organism>
<keyword evidence="3" id="KW-0694">RNA-binding</keyword>
<dbReference type="GO" id="GO:0000290">
    <property type="term" value="P:deadenylation-dependent decapping of nuclear-transcribed mRNA"/>
    <property type="evidence" value="ECO:0007669"/>
    <property type="project" value="TreeGrafter"/>
</dbReference>
<dbReference type="PANTHER" id="PTHR15588">
    <property type="entry name" value="LSM1"/>
    <property type="match status" value="1"/>
</dbReference>
<dbReference type="FunCoup" id="S7W4T2">
    <property type="interactions" value="331"/>
</dbReference>
<dbReference type="PANTHER" id="PTHR15588:SF8">
    <property type="entry name" value="U6 SNRNA-ASSOCIATED SM-LIKE PROTEIN LSM1"/>
    <property type="match status" value="1"/>
</dbReference>